<evidence type="ECO:0000313" key="1">
    <source>
        <dbReference type="EMBL" id="WHZ56372.1"/>
    </source>
</evidence>
<proteinExistence type="predicted"/>
<dbReference type="Proteomes" id="UP001226091">
    <property type="component" value="Chromosome"/>
</dbReference>
<organism evidence="1 2">
    <name type="scientific">Metabacillus hrfriensis</name>
    <dbReference type="NCBI Taxonomy" id="3048891"/>
    <lineage>
        <taxon>Bacteria</taxon>
        <taxon>Bacillati</taxon>
        <taxon>Bacillota</taxon>
        <taxon>Bacilli</taxon>
        <taxon>Bacillales</taxon>
        <taxon>Bacillaceae</taxon>
        <taxon>Metabacillus</taxon>
    </lineage>
</organism>
<gene>
    <name evidence="1" type="ORF">QLQ22_16940</name>
</gene>
<sequence length="136" mass="16194">MIIKNCRGYELEKEMPNTSEDFFNRSEVTIVSKKAEKTFYVLYVRYFEDVFRERNAFLFEGTGLCIKDVMALICIIQNEALLERKRLYINTEEEFLMYLQGIDLRAAIEWIPDINRNQTLKLSEVVQKLKTPIHKE</sequence>
<keyword evidence="2" id="KW-1185">Reference proteome</keyword>
<dbReference type="EMBL" id="CP126116">
    <property type="protein sequence ID" value="WHZ56372.1"/>
    <property type="molecule type" value="Genomic_DNA"/>
</dbReference>
<protein>
    <submittedName>
        <fullName evidence="1">Uncharacterized protein</fullName>
    </submittedName>
</protein>
<evidence type="ECO:0000313" key="2">
    <source>
        <dbReference type="Proteomes" id="UP001226091"/>
    </source>
</evidence>
<name>A0ACD4R8B2_9BACI</name>
<reference evidence="2" key="1">
    <citation type="journal article" date="2025" name="Aquaculture">
        <title>Assessment of the bioflocculant production and safety properties of Metabacillus hrfriensis sp. nov. based on phenotypic and whole-genome sequencing analysis.</title>
        <authorList>
            <person name="Zhang R."/>
            <person name="Zhao Z."/>
            <person name="Luo L."/>
            <person name="Wang S."/>
            <person name="Guo K."/>
            <person name="Xu W."/>
        </authorList>
    </citation>
    <scope>NUCLEOTIDE SEQUENCE [LARGE SCALE GENOMIC DNA]</scope>
    <source>
        <strain evidence="2">CT-WN-B3</strain>
    </source>
</reference>
<accession>A0ACD4R8B2</accession>